<dbReference type="Gene3D" id="2.130.10.130">
    <property type="entry name" value="Integrin alpha, N-terminal"/>
    <property type="match status" value="1"/>
</dbReference>
<dbReference type="InParanoid" id="W5LXE6"/>
<evidence type="ECO:0000256" key="7">
    <source>
        <dbReference type="ARBA" id="ARBA00023180"/>
    </source>
</evidence>
<accession>W5LXE6</accession>
<protein>
    <recommendedName>
        <fullName evidence="11">Integrin alpha first immunoglubulin-like domain-containing protein</fullName>
    </recommendedName>
</protein>
<organism evidence="12 13">
    <name type="scientific">Lepisosteus oculatus</name>
    <name type="common">Spotted gar</name>
    <dbReference type="NCBI Taxonomy" id="7918"/>
    <lineage>
        <taxon>Eukaryota</taxon>
        <taxon>Metazoa</taxon>
        <taxon>Chordata</taxon>
        <taxon>Craniata</taxon>
        <taxon>Vertebrata</taxon>
        <taxon>Euteleostomi</taxon>
        <taxon>Actinopterygii</taxon>
        <taxon>Neopterygii</taxon>
        <taxon>Holostei</taxon>
        <taxon>Semionotiformes</taxon>
        <taxon>Lepisosteidae</taxon>
        <taxon>Lepisosteus</taxon>
    </lineage>
</organism>
<dbReference type="GO" id="GO:0007155">
    <property type="term" value="P:cell adhesion"/>
    <property type="evidence" value="ECO:0007669"/>
    <property type="project" value="UniProtKB-KW"/>
</dbReference>
<dbReference type="Bgee" id="ENSLOCG00000000724">
    <property type="expression patterns" value="Expressed in camera-type eye and 11 other cell types or tissues"/>
</dbReference>
<dbReference type="InterPro" id="IPR013519">
    <property type="entry name" value="Int_alpha_beta-p"/>
</dbReference>
<dbReference type="InterPro" id="IPR028994">
    <property type="entry name" value="Integrin_alpha_N"/>
</dbReference>
<reference evidence="12" key="2">
    <citation type="submission" date="2025-08" db="UniProtKB">
        <authorList>
            <consortium name="Ensembl"/>
        </authorList>
    </citation>
    <scope>IDENTIFICATION</scope>
</reference>
<dbReference type="AlphaFoldDB" id="W5LXE6"/>
<dbReference type="STRING" id="7918.ENSLOCP00000000803"/>
<keyword evidence="5" id="KW-0472">Membrane</keyword>
<feature type="signal peptide" evidence="10">
    <location>
        <begin position="1"/>
        <end position="15"/>
    </location>
</feature>
<dbReference type="Gene3D" id="2.60.40.1460">
    <property type="entry name" value="Integrin domains. Chain A, domain 2"/>
    <property type="match status" value="1"/>
</dbReference>
<keyword evidence="13" id="KW-1185">Reference proteome</keyword>
<comment type="similarity">
    <text evidence="2 9">Belongs to the integrin alpha chain family.</text>
</comment>
<dbReference type="Pfam" id="PF08441">
    <property type="entry name" value="Integrin_A_Ig_1"/>
    <property type="match status" value="1"/>
</dbReference>
<evidence type="ECO:0000256" key="8">
    <source>
        <dbReference type="PROSITE-ProRule" id="PRU00803"/>
    </source>
</evidence>
<dbReference type="PROSITE" id="PS51470">
    <property type="entry name" value="FG_GAP"/>
    <property type="match status" value="1"/>
</dbReference>
<keyword evidence="10" id="KW-0732">Signal</keyword>
<name>W5LXE6_LEPOC</name>
<evidence type="ECO:0000256" key="2">
    <source>
        <dbReference type="ARBA" id="ARBA00008054"/>
    </source>
</evidence>
<dbReference type="GeneTree" id="ENSGT00940000154838"/>
<dbReference type="GO" id="GO:0008305">
    <property type="term" value="C:integrin complex"/>
    <property type="evidence" value="ECO:0007669"/>
    <property type="project" value="InterPro"/>
</dbReference>
<keyword evidence="6 9" id="KW-0675">Receptor</keyword>
<dbReference type="InterPro" id="IPR013649">
    <property type="entry name" value="Integrin_alpha_Ig-like_1"/>
</dbReference>
<comment type="subcellular location">
    <subcellularLocation>
        <location evidence="1 9">Membrane</location>
        <topology evidence="1 9">Single-pass type I membrane protein</topology>
    </subcellularLocation>
</comment>
<evidence type="ECO:0000256" key="4">
    <source>
        <dbReference type="ARBA" id="ARBA00023037"/>
    </source>
</evidence>
<evidence type="ECO:0000313" key="13">
    <source>
        <dbReference type="Proteomes" id="UP000018468"/>
    </source>
</evidence>
<dbReference type="Ensembl" id="ENSLOCT00000000807.1">
    <property type="protein sequence ID" value="ENSLOCP00000000803.1"/>
    <property type="gene ID" value="ENSLOCG00000000724.1"/>
</dbReference>
<dbReference type="GO" id="GO:0007229">
    <property type="term" value="P:integrin-mediated signaling pathway"/>
    <property type="evidence" value="ECO:0007669"/>
    <property type="project" value="UniProtKB-KW"/>
</dbReference>
<feature type="chain" id="PRO_5012429626" description="Integrin alpha first immunoglubulin-like domain-containing protein" evidence="10">
    <location>
        <begin position="16"/>
        <end position="260"/>
    </location>
</feature>
<dbReference type="InterPro" id="IPR032695">
    <property type="entry name" value="Integrin_dom_sf"/>
</dbReference>
<evidence type="ECO:0000256" key="5">
    <source>
        <dbReference type="ARBA" id="ARBA00023136"/>
    </source>
</evidence>
<dbReference type="SUPFAM" id="SSF69318">
    <property type="entry name" value="Integrin alpha N-terminal domain"/>
    <property type="match status" value="1"/>
</dbReference>
<dbReference type="PRINTS" id="PR01185">
    <property type="entry name" value="INTEGRINA"/>
</dbReference>
<evidence type="ECO:0000256" key="1">
    <source>
        <dbReference type="ARBA" id="ARBA00004479"/>
    </source>
</evidence>
<dbReference type="Proteomes" id="UP000018468">
    <property type="component" value="Unassembled WGS sequence"/>
</dbReference>
<dbReference type="PANTHER" id="PTHR23220:SF118">
    <property type="entry name" value="INTEGRIN ALPHA-X"/>
    <property type="match status" value="1"/>
</dbReference>
<evidence type="ECO:0000313" key="12">
    <source>
        <dbReference type="Ensembl" id="ENSLOCP00000000803.1"/>
    </source>
</evidence>
<reference evidence="12" key="3">
    <citation type="submission" date="2025-09" db="UniProtKB">
        <authorList>
            <consortium name="Ensembl"/>
        </authorList>
    </citation>
    <scope>IDENTIFICATION</scope>
</reference>
<feature type="repeat" description="FG-GAP" evidence="8">
    <location>
        <begin position="34"/>
        <end position="94"/>
    </location>
</feature>
<keyword evidence="4 9" id="KW-0401">Integrin</keyword>
<evidence type="ECO:0000256" key="10">
    <source>
        <dbReference type="SAM" id="SignalP"/>
    </source>
</evidence>
<keyword evidence="3 9" id="KW-0130">Cell adhesion</keyword>
<dbReference type="eggNOG" id="KOG3637">
    <property type="taxonomic scope" value="Eukaryota"/>
</dbReference>
<evidence type="ECO:0000256" key="6">
    <source>
        <dbReference type="ARBA" id="ARBA00023170"/>
    </source>
</evidence>
<sequence>GLCSSLCFNVSIICASTICIWVSNHYHSQPLHFQRIAGSSVSPGLQYFGQSLSSSQDLSGDSLTDIAVGSRGSVLLLRSRPVLLVKTQVTYSPSKISTESTDCKATKRNEAKVCFQVSKVTKDNIGVLQATINYTLTLDATRLRYRAHFTPNTRQLLNTVRVGLGLMCLSHPFEIPNCPEDSLSSLSNELQFSMTGLPSSSADSLSPILDPGSGQRTFFPLDFERQCGADEKCVDNLKVDFNFSRYGQRGLTCVCTVSVP</sequence>
<evidence type="ECO:0000256" key="9">
    <source>
        <dbReference type="RuleBase" id="RU003762"/>
    </source>
</evidence>
<evidence type="ECO:0000259" key="11">
    <source>
        <dbReference type="Pfam" id="PF08441"/>
    </source>
</evidence>
<dbReference type="PANTHER" id="PTHR23220">
    <property type="entry name" value="INTEGRIN ALPHA"/>
    <property type="match status" value="1"/>
</dbReference>
<keyword evidence="7" id="KW-0325">Glycoprotein</keyword>
<feature type="domain" description="Integrin alpha first immunoglubulin-like" evidence="11">
    <location>
        <begin position="79"/>
        <end position="212"/>
    </location>
</feature>
<dbReference type="SUPFAM" id="SSF69179">
    <property type="entry name" value="Integrin domains"/>
    <property type="match status" value="1"/>
</dbReference>
<evidence type="ECO:0000256" key="3">
    <source>
        <dbReference type="ARBA" id="ARBA00022889"/>
    </source>
</evidence>
<proteinExistence type="inferred from homology"/>
<dbReference type="InterPro" id="IPR000413">
    <property type="entry name" value="Integrin_alpha"/>
</dbReference>
<dbReference type="HOGENOM" id="CLU_1071736_0_0_1"/>
<reference evidence="13" key="1">
    <citation type="submission" date="2011-12" db="EMBL/GenBank/DDBJ databases">
        <title>The Draft Genome of Lepisosteus oculatus.</title>
        <authorList>
            <consortium name="The Broad Institute Genome Assembly &amp; Analysis Group"/>
            <consortium name="Computational R&amp;D Group"/>
            <consortium name="and Sequencing Platform"/>
            <person name="Di Palma F."/>
            <person name="Alfoldi J."/>
            <person name="Johnson J."/>
            <person name="Berlin A."/>
            <person name="Gnerre S."/>
            <person name="Jaffe D."/>
            <person name="MacCallum I."/>
            <person name="Young S."/>
            <person name="Walker B.J."/>
            <person name="Lander E.S."/>
            <person name="Lindblad-Toh K."/>
        </authorList>
    </citation>
    <scope>NUCLEOTIDE SEQUENCE [LARGE SCALE GENOMIC DNA]</scope>
</reference>